<evidence type="ECO:0000256" key="4">
    <source>
        <dbReference type="PROSITE-ProRule" id="PRU00433"/>
    </source>
</evidence>
<evidence type="ECO:0000256" key="3">
    <source>
        <dbReference type="ARBA" id="ARBA00023004"/>
    </source>
</evidence>
<dbReference type="GO" id="GO:0009055">
    <property type="term" value="F:electron transfer activity"/>
    <property type="evidence" value="ECO:0007669"/>
    <property type="project" value="InterPro"/>
</dbReference>
<dbReference type="GO" id="GO:0020037">
    <property type="term" value="F:heme binding"/>
    <property type="evidence" value="ECO:0007669"/>
    <property type="project" value="InterPro"/>
</dbReference>
<protein>
    <recommendedName>
        <fullName evidence="5">Cytochrome c domain-containing protein</fullName>
    </recommendedName>
</protein>
<reference evidence="6 7" key="1">
    <citation type="journal article" date="2016" name="Nat. Commun.">
        <title>Thousands of microbial genomes shed light on interconnected biogeochemical processes in an aquifer system.</title>
        <authorList>
            <person name="Anantharaman K."/>
            <person name="Brown C.T."/>
            <person name="Hug L.A."/>
            <person name="Sharon I."/>
            <person name="Castelle C.J."/>
            <person name="Probst A.J."/>
            <person name="Thomas B.C."/>
            <person name="Singh A."/>
            <person name="Wilkins M.J."/>
            <person name="Karaoz U."/>
            <person name="Brodie E.L."/>
            <person name="Williams K.H."/>
            <person name="Hubbard S.S."/>
            <person name="Banfield J.F."/>
        </authorList>
    </citation>
    <scope>NUCLEOTIDE SEQUENCE [LARGE SCALE GENOMIC DNA]</scope>
</reference>
<accession>A0A1F8FAZ2</accession>
<dbReference type="InterPro" id="IPR009056">
    <property type="entry name" value="Cyt_c-like_dom"/>
</dbReference>
<dbReference type="Pfam" id="PF13442">
    <property type="entry name" value="Cytochrome_CBB3"/>
    <property type="match status" value="1"/>
</dbReference>
<dbReference type="EMBL" id="MGJP01000036">
    <property type="protein sequence ID" value="OGN09419.1"/>
    <property type="molecule type" value="Genomic_DNA"/>
</dbReference>
<sequence length="135" mass="15172">MTEPKRTFTPKGGRTDMKNRRFAVTAVVFTFFIFMSFFASPVNAATDGKKAYELKCKTCHAINGKGSKSVADLMKIDSALLDLTTDERKKKTDAELTKVVREGKDKMKAIPKNRVNDSELKAIICHIRSLQEPKK</sequence>
<evidence type="ECO:0000313" key="7">
    <source>
        <dbReference type="Proteomes" id="UP000177167"/>
    </source>
</evidence>
<comment type="caution">
    <text evidence="6">The sequence shown here is derived from an EMBL/GenBank/DDBJ whole genome shotgun (WGS) entry which is preliminary data.</text>
</comment>
<keyword evidence="2 4" id="KW-0479">Metal-binding</keyword>
<evidence type="ECO:0000259" key="5">
    <source>
        <dbReference type="PROSITE" id="PS51007"/>
    </source>
</evidence>
<dbReference type="SUPFAM" id="SSF46626">
    <property type="entry name" value="Cytochrome c"/>
    <property type="match status" value="1"/>
</dbReference>
<dbReference type="InterPro" id="IPR036909">
    <property type="entry name" value="Cyt_c-like_dom_sf"/>
</dbReference>
<keyword evidence="3 4" id="KW-0408">Iron</keyword>
<evidence type="ECO:0000313" key="6">
    <source>
        <dbReference type="EMBL" id="OGN09419.1"/>
    </source>
</evidence>
<organism evidence="6 7">
    <name type="scientific">Candidatus Yanofskybacteria bacterium RIFCSPHIGHO2_02_FULL_41_11</name>
    <dbReference type="NCBI Taxonomy" id="1802675"/>
    <lineage>
        <taxon>Bacteria</taxon>
        <taxon>Candidatus Yanofskyibacteriota</taxon>
    </lineage>
</organism>
<dbReference type="Proteomes" id="UP000177167">
    <property type="component" value="Unassembled WGS sequence"/>
</dbReference>
<name>A0A1F8FAZ2_9BACT</name>
<feature type="domain" description="Cytochrome c" evidence="5">
    <location>
        <begin position="43"/>
        <end position="131"/>
    </location>
</feature>
<dbReference type="AlphaFoldDB" id="A0A1F8FAZ2"/>
<proteinExistence type="predicted"/>
<evidence type="ECO:0000256" key="2">
    <source>
        <dbReference type="ARBA" id="ARBA00022723"/>
    </source>
</evidence>
<evidence type="ECO:0000256" key="1">
    <source>
        <dbReference type="ARBA" id="ARBA00022617"/>
    </source>
</evidence>
<dbReference type="Gene3D" id="1.10.760.10">
    <property type="entry name" value="Cytochrome c-like domain"/>
    <property type="match status" value="1"/>
</dbReference>
<keyword evidence="1 4" id="KW-0349">Heme</keyword>
<dbReference type="GO" id="GO:0046872">
    <property type="term" value="F:metal ion binding"/>
    <property type="evidence" value="ECO:0007669"/>
    <property type="project" value="UniProtKB-KW"/>
</dbReference>
<dbReference type="PROSITE" id="PS51007">
    <property type="entry name" value="CYTC"/>
    <property type="match status" value="1"/>
</dbReference>
<gene>
    <name evidence="6" type="ORF">A3J46_01285</name>
</gene>